<evidence type="ECO:0000313" key="3">
    <source>
        <dbReference type="Proteomes" id="UP000789390"/>
    </source>
</evidence>
<comment type="caution">
    <text evidence="2">The sequence shown here is derived from an EMBL/GenBank/DDBJ whole genome shotgun (WGS) entry which is preliminary data.</text>
</comment>
<reference evidence="2" key="1">
    <citation type="submission" date="2021-11" db="EMBL/GenBank/DDBJ databases">
        <authorList>
            <person name="Schell T."/>
        </authorList>
    </citation>
    <scope>NUCLEOTIDE SEQUENCE</scope>
    <source>
        <strain evidence="2">M5</strain>
    </source>
</reference>
<protein>
    <submittedName>
        <fullName evidence="2">Uncharacterized protein</fullName>
    </submittedName>
</protein>
<dbReference type="PANTHER" id="PTHR33050">
    <property type="entry name" value="REVERSE TRANSCRIPTASE DOMAIN-CONTAINING PROTEIN"/>
    <property type="match status" value="1"/>
</dbReference>
<dbReference type="Proteomes" id="UP000789390">
    <property type="component" value="Unassembled WGS sequence"/>
</dbReference>
<dbReference type="SUPFAM" id="SSF56672">
    <property type="entry name" value="DNA/RNA polymerases"/>
    <property type="match status" value="1"/>
</dbReference>
<dbReference type="GO" id="GO:0071897">
    <property type="term" value="P:DNA biosynthetic process"/>
    <property type="evidence" value="ECO:0007669"/>
    <property type="project" value="UniProtKB-ARBA"/>
</dbReference>
<sequence>MAKPFFPQDWETLTAEDLATARARLAGFIEAVPDREKVLREQLEATQKALLPLQNGILTSIALINTMPAGVTKQAAMNTLAEFRKSDESMEDRLFVLQVWRKYDQETADKLARRKAGEFLDPELAKVLEEREKKMDREKREREREKERHGSRSKRYKGGASYHGDYSLGRSDHGPYQSTGRGGHGHGGGGYGHGGRGDLYGIFHSFVFNYCSELVDTGASDTGRHVAEADSPRPDESFAQQKGTLVIEFYPGSIHSEDVRAFWQNDLQAAVAELQKRGVIEFRDEKPLCVSPLTKQKVVLSHLRRSLEITREGDFQVTYDLKAAYHHVRIHPSQTKYLGAAIPKPDGGKQGFDIPFIWTTAGSSQKQSAKQKINVRSSTKFSKSSGWILEVEKSDKDGDANQSKEYLGFIIDTASMTVRLQEAKKQRILQQVSETISHGSKSFPAKELAGTIGKIVATEPALGPIVVIAARASYAVLEEATQRRGWNSSLVMSKEAQDGLQFFVDNCSEFDNSPIRSAATEISVLSIIGPPSSFMKSSFVANHVRTNEEKIWASDASGYATCAYSIKGDHLYFRGILNEDERMLSSGHLELLAVAKTMEYYEQTGTFTTKATNIYWLTDSQNLVTFLTKGSGKRHIQKDVFQIMIRCKRLNTRITPIHLLRDDPRIKIADDGSKTTDTDNWQVDDQTFQRNRTRFKFTIDLFASDRNSKCQRFYSNFFCPGTSGIDAFSHSWDDEVAWICPPIQEIIRIVRRLKTSRTTGILFVPKWKTADYWVEIFNNEGRLLWPFNYMETCRPFIIQGTYNPHSPFAGKTKFEFLQLCFDSRL</sequence>
<feature type="compositionally biased region" description="Gly residues" evidence="1">
    <location>
        <begin position="180"/>
        <end position="189"/>
    </location>
</feature>
<accession>A0A8J2RK72</accession>
<feature type="region of interest" description="Disordered" evidence="1">
    <location>
        <begin position="130"/>
        <end position="189"/>
    </location>
</feature>
<dbReference type="InterPro" id="IPR052055">
    <property type="entry name" value="Hepadnavirus_pol/RT"/>
</dbReference>
<gene>
    <name evidence="2" type="ORF">DGAL_LOCUS7649</name>
</gene>
<evidence type="ECO:0000313" key="2">
    <source>
        <dbReference type="EMBL" id="CAH0104735.1"/>
    </source>
</evidence>
<dbReference type="OrthoDB" id="6380429at2759"/>
<dbReference type="InterPro" id="IPR043502">
    <property type="entry name" value="DNA/RNA_pol_sf"/>
</dbReference>
<evidence type="ECO:0000256" key="1">
    <source>
        <dbReference type="SAM" id="MobiDB-lite"/>
    </source>
</evidence>
<name>A0A8J2RK72_9CRUS</name>
<feature type="compositionally biased region" description="Basic and acidic residues" evidence="1">
    <location>
        <begin position="130"/>
        <end position="150"/>
    </location>
</feature>
<organism evidence="2 3">
    <name type="scientific">Daphnia galeata</name>
    <dbReference type="NCBI Taxonomy" id="27404"/>
    <lineage>
        <taxon>Eukaryota</taxon>
        <taxon>Metazoa</taxon>
        <taxon>Ecdysozoa</taxon>
        <taxon>Arthropoda</taxon>
        <taxon>Crustacea</taxon>
        <taxon>Branchiopoda</taxon>
        <taxon>Diplostraca</taxon>
        <taxon>Cladocera</taxon>
        <taxon>Anomopoda</taxon>
        <taxon>Daphniidae</taxon>
        <taxon>Daphnia</taxon>
    </lineage>
</organism>
<dbReference type="EMBL" id="CAKKLH010000153">
    <property type="protein sequence ID" value="CAH0104735.1"/>
    <property type="molecule type" value="Genomic_DNA"/>
</dbReference>
<proteinExistence type="predicted"/>
<dbReference type="PANTHER" id="PTHR33050:SF7">
    <property type="entry name" value="RIBONUCLEASE H"/>
    <property type="match status" value="1"/>
</dbReference>
<dbReference type="AlphaFoldDB" id="A0A8J2RK72"/>
<keyword evidence="3" id="KW-1185">Reference proteome</keyword>